<sequence>MISKKQKKADHEGDSPFKFEKDPRACRIVCTIGPASRSPAILRKMLLSGMNVARLNFSHGNHESHGRIACEIREAAQRLMKPVAILQDLQGHKVRVGKVQHPPSLSLEEGQEILLGHGETISSKRIGIDYQDIIQYVTPGQKVFLDDASIELEVLSIEEKDLHCQVKFGGQLRSRKGVIFPDSQLSFPLLNEKDATDARFGVFLDVDMVAMSFVRSATEIIEMRLRLAEWGQKNSFIIAKIEDHKGIDNLDEILQVADGVLVARGDLGVTLPREKVPNIQKAIIQKANAFGVPVITATQMLESMTHHDIPTRAEVNDVYHAVIGGSDAVMLSGETASGRYPIQAVQEMNRICREAEKELRNVKGEIPVRGKQDMHDKMAASAVNLAHNTKARCILAFSLSGATLRALSSARSSVPVYGVVVEERLLRQLLLHWGHSLITMPHEETLENLICPALKQLQEENIIHSNDRIVVMASQAEAGAKETYLFKLYLLE</sequence>
<evidence type="ECO:0000256" key="1">
    <source>
        <dbReference type="ARBA" id="ARBA00004997"/>
    </source>
</evidence>
<dbReference type="Gene3D" id="3.20.20.60">
    <property type="entry name" value="Phosphoenolpyruvate-binding domains"/>
    <property type="match status" value="1"/>
</dbReference>
<name>A0A0E2Z2U4_9GAMM</name>
<dbReference type="InterPro" id="IPR040442">
    <property type="entry name" value="Pyrv_kinase-like_dom_sf"/>
</dbReference>
<evidence type="ECO:0000256" key="2">
    <source>
        <dbReference type="ARBA" id="ARBA00008663"/>
    </source>
</evidence>
<comment type="pathway">
    <text evidence="1 13">Carbohydrate degradation; glycolysis; pyruvate from D-glyceraldehyde 3-phosphate: step 5/5.</text>
</comment>
<dbReference type="GO" id="GO:0016301">
    <property type="term" value="F:kinase activity"/>
    <property type="evidence" value="ECO:0007669"/>
    <property type="project" value="UniProtKB-KW"/>
</dbReference>
<accession>A0A0E2Z2U4</accession>
<keyword evidence="11 16" id="KW-0670">Pyruvate</keyword>
<keyword evidence="4 13" id="KW-0808">Transferase</keyword>
<dbReference type="GO" id="GO:0004743">
    <property type="term" value="F:pyruvate kinase activity"/>
    <property type="evidence" value="ECO:0007669"/>
    <property type="project" value="UniProtKB-UniRule"/>
</dbReference>
<evidence type="ECO:0000256" key="13">
    <source>
        <dbReference type="RuleBase" id="RU000504"/>
    </source>
</evidence>
<dbReference type="SUPFAM" id="SSF50800">
    <property type="entry name" value="PK beta-barrel domain-like"/>
    <property type="match status" value="1"/>
</dbReference>
<comment type="catalytic activity">
    <reaction evidence="13">
        <text>pyruvate + ATP = phosphoenolpyruvate + ADP + H(+)</text>
        <dbReference type="Rhea" id="RHEA:18157"/>
        <dbReference type="ChEBI" id="CHEBI:15361"/>
        <dbReference type="ChEBI" id="CHEBI:15378"/>
        <dbReference type="ChEBI" id="CHEBI:30616"/>
        <dbReference type="ChEBI" id="CHEBI:58702"/>
        <dbReference type="ChEBI" id="CHEBI:456216"/>
        <dbReference type="EC" id="2.7.1.40"/>
    </reaction>
</comment>
<evidence type="ECO:0000256" key="11">
    <source>
        <dbReference type="ARBA" id="ARBA00023317"/>
    </source>
</evidence>
<evidence type="ECO:0000256" key="6">
    <source>
        <dbReference type="ARBA" id="ARBA00022741"/>
    </source>
</evidence>
<protein>
    <recommendedName>
        <fullName evidence="3 12">Pyruvate kinase</fullName>
        <ecNumber evidence="3 12">2.7.1.40</ecNumber>
    </recommendedName>
</protein>
<evidence type="ECO:0000256" key="9">
    <source>
        <dbReference type="ARBA" id="ARBA00022842"/>
    </source>
</evidence>
<keyword evidence="6" id="KW-0547">Nucleotide-binding</keyword>
<comment type="caution">
    <text evidence="16">The sequence shown here is derived from an EMBL/GenBank/DDBJ whole genome shotgun (WGS) entry which is preliminary data.</text>
</comment>
<reference evidence="16 17" key="1">
    <citation type="submission" date="2014-07" db="EMBL/GenBank/DDBJ databases">
        <title>Comparative analysis of Nitrosococcus oceani genome inventories of strains from Pacific and Atlantic gyres.</title>
        <authorList>
            <person name="Lim C.K."/>
            <person name="Wang L."/>
            <person name="Sayavedra-Soto L.A."/>
            <person name="Klotz M.G."/>
        </authorList>
    </citation>
    <scope>NUCLEOTIDE SEQUENCE [LARGE SCALE GENOMIC DNA]</scope>
    <source>
        <strain evidence="16 17">C-27</strain>
    </source>
</reference>
<dbReference type="AlphaFoldDB" id="A0A0E2Z2U4"/>
<keyword evidence="10 13" id="KW-0324">Glycolysis</keyword>
<evidence type="ECO:0000256" key="10">
    <source>
        <dbReference type="ARBA" id="ARBA00023152"/>
    </source>
</evidence>
<dbReference type="EMBL" id="JPGN01000029">
    <property type="protein sequence ID" value="KFI19998.1"/>
    <property type="molecule type" value="Genomic_DNA"/>
</dbReference>
<feature type="domain" description="Pyruvate kinase C-terminal" evidence="15">
    <location>
        <begin position="376"/>
        <end position="478"/>
    </location>
</feature>
<dbReference type="PRINTS" id="PR01050">
    <property type="entry name" value="PYRUVTKNASE"/>
</dbReference>
<organism evidence="16 17">
    <name type="scientific">Nitrosococcus oceani C-27</name>
    <dbReference type="NCBI Taxonomy" id="314279"/>
    <lineage>
        <taxon>Bacteria</taxon>
        <taxon>Pseudomonadati</taxon>
        <taxon>Pseudomonadota</taxon>
        <taxon>Gammaproteobacteria</taxon>
        <taxon>Chromatiales</taxon>
        <taxon>Chromatiaceae</taxon>
        <taxon>Nitrosococcus</taxon>
    </lineage>
</organism>
<feature type="domain" description="Pyruvate kinase barrel" evidence="14">
    <location>
        <begin position="24"/>
        <end position="345"/>
    </location>
</feature>
<dbReference type="NCBIfam" id="TIGR01064">
    <property type="entry name" value="pyruv_kin"/>
    <property type="match status" value="1"/>
</dbReference>
<dbReference type="PANTHER" id="PTHR11817">
    <property type="entry name" value="PYRUVATE KINASE"/>
    <property type="match status" value="1"/>
</dbReference>
<dbReference type="EC" id="2.7.1.40" evidence="3 12"/>
<keyword evidence="7 13" id="KW-0418">Kinase</keyword>
<dbReference type="SUPFAM" id="SSF52935">
    <property type="entry name" value="PK C-terminal domain-like"/>
    <property type="match status" value="1"/>
</dbReference>
<dbReference type="InterPro" id="IPR036918">
    <property type="entry name" value="Pyrv_Knase_C_sf"/>
</dbReference>
<dbReference type="OrthoDB" id="9812123at2"/>
<evidence type="ECO:0000256" key="5">
    <source>
        <dbReference type="ARBA" id="ARBA00022723"/>
    </source>
</evidence>
<dbReference type="UniPathway" id="UPA00109">
    <property type="reaction ID" value="UER00188"/>
</dbReference>
<keyword evidence="8" id="KW-0067">ATP-binding</keyword>
<evidence type="ECO:0000256" key="8">
    <source>
        <dbReference type="ARBA" id="ARBA00022840"/>
    </source>
</evidence>
<dbReference type="InterPro" id="IPR015813">
    <property type="entry name" value="Pyrv/PenolPyrv_kinase-like_dom"/>
</dbReference>
<keyword evidence="9 13" id="KW-0460">Magnesium</keyword>
<evidence type="ECO:0000256" key="4">
    <source>
        <dbReference type="ARBA" id="ARBA00022679"/>
    </source>
</evidence>
<dbReference type="GO" id="GO:0000287">
    <property type="term" value="F:magnesium ion binding"/>
    <property type="evidence" value="ECO:0007669"/>
    <property type="project" value="UniProtKB-UniRule"/>
</dbReference>
<dbReference type="InterPro" id="IPR015806">
    <property type="entry name" value="Pyrv_Knase_insert_dom_sf"/>
</dbReference>
<evidence type="ECO:0000313" key="16">
    <source>
        <dbReference type="EMBL" id="KFI19998.1"/>
    </source>
</evidence>
<dbReference type="InterPro" id="IPR015793">
    <property type="entry name" value="Pyrv_Knase_brl"/>
</dbReference>
<evidence type="ECO:0000259" key="15">
    <source>
        <dbReference type="Pfam" id="PF02887"/>
    </source>
</evidence>
<proteinExistence type="inferred from homology"/>
<dbReference type="InterPro" id="IPR011037">
    <property type="entry name" value="Pyrv_Knase-like_insert_dom_sf"/>
</dbReference>
<dbReference type="SUPFAM" id="SSF51621">
    <property type="entry name" value="Phosphoenolpyruvate/pyruvate domain"/>
    <property type="match status" value="1"/>
</dbReference>
<dbReference type="Proteomes" id="UP000028839">
    <property type="component" value="Unassembled WGS sequence"/>
</dbReference>
<evidence type="ECO:0000256" key="12">
    <source>
        <dbReference type="NCBIfam" id="TIGR01064"/>
    </source>
</evidence>
<dbReference type="NCBIfam" id="NF004978">
    <property type="entry name" value="PRK06354.1"/>
    <property type="match status" value="1"/>
</dbReference>
<dbReference type="Pfam" id="PF02887">
    <property type="entry name" value="PK_C"/>
    <property type="match status" value="1"/>
</dbReference>
<dbReference type="HOGENOM" id="CLU_015439_0_2_6"/>
<dbReference type="NCBIfam" id="NF004491">
    <property type="entry name" value="PRK05826.1"/>
    <property type="match status" value="1"/>
</dbReference>
<dbReference type="GO" id="GO:0030955">
    <property type="term" value="F:potassium ion binding"/>
    <property type="evidence" value="ECO:0007669"/>
    <property type="project" value="UniProtKB-UniRule"/>
</dbReference>
<dbReference type="InterPro" id="IPR001697">
    <property type="entry name" value="Pyr_Knase"/>
</dbReference>
<evidence type="ECO:0000259" key="14">
    <source>
        <dbReference type="Pfam" id="PF00224"/>
    </source>
</evidence>
<evidence type="ECO:0000256" key="3">
    <source>
        <dbReference type="ARBA" id="ARBA00012142"/>
    </source>
</evidence>
<dbReference type="Pfam" id="PF00224">
    <property type="entry name" value="PK"/>
    <property type="match status" value="1"/>
</dbReference>
<comment type="similarity">
    <text evidence="2 13">Belongs to the pyruvate kinase family.</text>
</comment>
<evidence type="ECO:0000313" key="17">
    <source>
        <dbReference type="Proteomes" id="UP000028839"/>
    </source>
</evidence>
<keyword evidence="5" id="KW-0479">Metal-binding</keyword>
<dbReference type="InterPro" id="IPR015795">
    <property type="entry name" value="Pyrv_Knase_C"/>
</dbReference>
<dbReference type="Gene3D" id="2.40.33.10">
    <property type="entry name" value="PK beta-barrel domain-like"/>
    <property type="match status" value="1"/>
</dbReference>
<dbReference type="Gene3D" id="3.40.1380.20">
    <property type="entry name" value="Pyruvate kinase, C-terminal domain"/>
    <property type="match status" value="1"/>
</dbReference>
<gene>
    <name evidence="16" type="ORF">IB75_05080</name>
</gene>
<evidence type="ECO:0000256" key="7">
    <source>
        <dbReference type="ARBA" id="ARBA00022777"/>
    </source>
</evidence>
<dbReference type="GO" id="GO:0005524">
    <property type="term" value="F:ATP binding"/>
    <property type="evidence" value="ECO:0007669"/>
    <property type="project" value="UniProtKB-KW"/>
</dbReference>